<name>A0A835M469_9MAGN</name>
<accession>A0A835M469</accession>
<sequence>MFLLLVLLQIMFQDRIFRCRKAEFSKLQEESICQIRNQNETKRKMLFFLRTEEDRQKKVHEEEEARTRKEVEGKVGKKHLREGLEVRHRPLKDMCRYTCERVVAGATSSLEPDFPSLAGGVGYDRRRLFSEASWSRSSPIARQPTGRGSFG</sequence>
<evidence type="ECO:0000313" key="1">
    <source>
        <dbReference type="EMBL" id="KAF9615772.1"/>
    </source>
</evidence>
<protein>
    <submittedName>
        <fullName evidence="1">Uncharacterized protein</fullName>
    </submittedName>
</protein>
<comment type="caution">
    <text evidence="1">The sequence shown here is derived from an EMBL/GenBank/DDBJ whole genome shotgun (WGS) entry which is preliminary data.</text>
</comment>
<gene>
    <name evidence="1" type="ORF">IFM89_026373</name>
</gene>
<dbReference type="AlphaFoldDB" id="A0A835M469"/>
<evidence type="ECO:0000313" key="2">
    <source>
        <dbReference type="Proteomes" id="UP000631114"/>
    </source>
</evidence>
<dbReference type="EMBL" id="JADFTS010000003">
    <property type="protein sequence ID" value="KAF9615772.1"/>
    <property type="molecule type" value="Genomic_DNA"/>
</dbReference>
<dbReference type="Proteomes" id="UP000631114">
    <property type="component" value="Unassembled WGS sequence"/>
</dbReference>
<reference evidence="1 2" key="1">
    <citation type="submission" date="2020-10" db="EMBL/GenBank/DDBJ databases">
        <title>The Coptis chinensis genome and diversification of protoberbering-type alkaloids.</title>
        <authorList>
            <person name="Wang B."/>
            <person name="Shu S."/>
            <person name="Song C."/>
            <person name="Liu Y."/>
        </authorList>
    </citation>
    <scope>NUCLEOTIDE SEQUENCE [LARGE SCALE GENOMIC DNA]</scope>
    <source>
        <strain evidence="1">HL-2020</strain>
        <tissue evidence="1">Leaf</tissue>
    </source>
</reference>
<organism evidence="1 2">
    <name type="scientific">Coptis chinensis</name>
    <dbReference type="NCBI Taxonomy" id="261450"/>
    <lineage>
        <taxon>Eukaryota</taxon>
        <taxon>Viridiplantae</taxon>
        <taxon>Streptophyta</taxon>
        <taxon>Embryophyta</taxon>
        <taxon>Tracheophyta</taxon>
        <taxon>Spermatophyta</taxon>
        <taxon>Magnoliopsida</taxon>
        <taxon>Ranunculales</taxon>
        <taxon>Ranunculaceae</taxon>
        <taxon>Coptidoideae</taxon>
        <taxon>Coptis</taxon>
    </lineage>
</organism>
<proteinExistence type="predicted"/>
<keyword evidence="2" id="KW-1185">Reference proteome</keyword>